<dbReference type="EMBL" id="JAVFWL010000004">
    <property type="protein sequence ID" value="KAK6752155.1"/>
    <property type="molecule type" value="Genomic_DNA"/>
</dbReference>
<name>A0ABR1DP90_NECAM</name>
<keyword evidence="2" id="KW-1185">Reference proteome</keyword>
<organism evidence="1 2">
    <name type="scientific">Necator americanus</name>
    <name type="common">Human hookworm</name>
    <dbReference type="NCBI Taxonomy" id="51031"/>
    <lineage>
        <taxon>Eukaryota</taxon>
        <taxon>Metazoa</taxon>
        <taxon>Ecdysozoa</taxon>
        <taxon>Nematoda</taxon>
        <taxon>Chromadorea</taxon>
        <taxon>Rhabditida</taxon>
        <taxon>Rhabditina</taxon>
        <taxon>Rhabditomorpha</taxon>
        <taxon>Strongyloidea</taxon>
        <taxon>Ancylostomatidae</taxon>
        <taxon>Bunostominae</taxon>
        <taxon>Necator</taxon>
    </lineage>
</organism>
<gene>
    <name evidence="1" type="primary">Necator_chrIV.g16821</name>
    <name evidence="1" type="ORF">RB195_003523</name>
</gene>
<evidence type="ECO:0000313" key="1">
    <source>
        <dbReference type="EMBL" id="KAK6752155.1"/>
    </source>
</evidence>
<evidence type="ECO:0000313" key="2">
    <source>
        <dbReference type="Proteomes" id="UP001303046"/>
    </source>
</evidence>
<comment type="caution">
    <text evidence="1">The sequence shown here is derived from an EMBL/GenBank/DDBJ whole genome shotgun (WGS) entry which is preliminary data.</text>
</comment>
<dbReference type="Proteomes" id="UP001303046">
    <property type="component" value="Unassembled WGS sequence"/>
</dbReference>
<proteinExistence type="predicted"/>
<accession>A0ABR1DP90</accession>
<protein>
    <submittedName>
        <fullName evidence="1">Uncharacterized protein</fullName>
    </submittedName>
</protein>
<reference evidence="1 2" key="1">
    <citation type="submission" date="2023-08" db="EMBL/GenBank/DDBJ databases">
        <title>A Necator americanus chromosomal reference genome.</title>
        <authorList>
            <person name="Ilik V."/>
            <person name="Petrzelkova K.J."/>
            <person name="Pardy F."/>
            <person name="Fuh T."/>
            <person name="Niatou-Singa F.S."/>
            <person name="Gouil Q."/>
            <person name="Baker L."/>
            <person name="Ritchie M.E."/>
            <person name="Jex A.R."/>
            <person name="Gazzola D."/>
            <person name="Li H."/>
            <person name="Toshio Fujiwara R."/>
            <person name="Zhan B."/>
            <person name="Aroian R.V."/>
            <person name="Pafco B."/>
            <person name="Schwarz E.M."/>
        </authorList>
    </citation>
    <scope>NUCLEOTIDE SEQUENCE [LARGE SCALE GENOMIC DNA]</scope>
    <source>
        <strain evidence="1 2">Aroian</strain>
        <tissue evidence="1">Whole animal</tissue>
    </source>
</reference>
<sequence length="104" mass="11689">MMVSAENRKQDEQDLHIHHAHLADPAQIAHPAHPAQNGLLTLVGERCRSCMRSPGTRTWLRSYTRAAKEAFPGAHVEGCAFHLAPIWNSKANELNVRNFIKEPM</sequence>